<dbReference type="GO" id="GO:0007166">
    <property type="term" value="P:cell surface receptor signaling pathway"/>
    <property type="evidence" value="ECO:0007669"/>
    <property type="project" value="InterPro"/>
</dbReference>
<evidence type="ECO:0000256" key="10">
    <source>
        <dbReference type="ARBA" id="ARBA00023180"/>
    </source>
</evidence>
<evidence type="ECO:0000313" key="19">
    <source>
        <dbReference type="Proteomes" id="UP000827092"/>
    </source>
</evidence>
<feature type="compositionally biased region" description="Low complexity" evidence="12">
    <location>
        <begin position="816"/>
        <end position="842"/>
    </location>
</feature>
<feature type="domain" description="GAIN-B" evidence="15">
    <location>
        <begin position="392"/>
        <end position="551"/>
    </location>
</feature>
<keyword evidence="19" id="KW-1185">Reference proteome</keyword>
<keyword evidence="6" id="KW-0297">G-protein coupled receptor</keyword>
<dbReference type="GO" id="GO:0004930">
    <property type="term" value="F:G protein-coupled receptor activity"/>
    <property type="evidence" value="ECO:0007669"/>
    <property type="project" value="UniProtKB-KW"/>
</dbReference>
<evidence type="ECO:0000256" key="6">
    <source>
        <dbReference type="ARBA" id="ARBA00023040"/>
    </source>
</evidence>
<dbReference type="InterPro" id="IPR001879">
    <property type="entry name" value="GPCR_2_extracellular_dom"/>
</dbReference>
<feature type="transmembrane region" description="Helical" evidence="13">
    <location>
        <begin position="776"/>
        <end position="799"/>
    </location>
</feature>
<dbReference type="Gene3D" id="2.60.220.50">
    <property type="match status" value="1"/>
</dbReference>
<dbReference type="PANTHER" id="PTHR12011:SF347">
    <property type="entry name" value="FI21270P1-RELATED"/>
    <property type="match status" value="1"/>
</dbReference>
<dbReference type="InterPro" id="IPR046338">
    <property type="entry name" value="GAIN_dom_sf"/>
</dbReference>
<sequence>MMCVRSNVLHVLLFGMLWICSVKCRHKDKDKNDPVLSEFNNCSFHYWRTSWQRAVLMCEHDEKQLLCYKSKQEIDDIIEAFRLAAYGNAELEIWLSSKNCSEPLQMKECLSLHINKSTGKVWHFFQEDCREHLPFVCCVKDSDQTTSITDPTNSTFTEFTSTTNKITSTTSSPSSSTSPPSLSSSTTKPSTTATTKTPVSCRAVRRRGVLWPETAPGQERKQPCPGNSTGIARWFCEKTAFGRWSRWSHVGPDMSGCRSDEINNLKKKFNASTVTDALNLLDDVFRDRDKQIFGEDLADVLSMMTSLPDRFHDAAQAHNSTEKWASVKDMIEKSASIFDRVIELNTSWKDLEETRRSSVGTDLLSTVDNMGLVLAESMLETVEEHSVIGKNMALQVVKSHYGKSMQLPQWTVTSGYGHRGSIELERGYDKQLDPSQGNISVVFTMYSDLSPVLSSQHESNNKNAVLNSAVVSATVAQNRRPAAISGKVNILVEHLVLDANDTACVFWNMRRNQWDPFGCIRIDEASNGTHSLCVCDHLTNFAVLMDYKGVLDEVDPLPFFYITVIGCTLSIICLTLCVAVFSCYSYYSKHSWGLRYSIHRNLCLTLLIANVVLVLGLDKTDNPRLCAVIAGALHYFFLSAFSWMLLEGVHIYMLLVVVFASRRSHWEKYYIFGYGFPLIIVAITAIARPTYYGTDEVCWLSVEKSTIWAFMGPVAFILVANIAALILAQWKASNISMKDDNTALFKRWLRVTFILFPVLGITWIFGFLYVGKHFVVAGYLFTIFNSLQGFSIFMCHCVMDKKARNMVLASFRKKTSTVNTGSSNTGKKQKNSSSNKVQNNSGENGNRIRHEEPLPKISFADRCRKNWKESPKPWKFCFDMPVTEPSPKPKEPRQIVVQWNNLKDRAVET</sequence>
<comment type="similarity">
    <text evidence="2">Belongs to the G-protein coupled receptor 2 family. Adhesion G-protein coupled receptor (ADGR) subfamily.</text>
</comment>
<name>A0AAV6VEU8_9ARAC</name>
<dbReference type="PROSITE" id="PS50261">
    <property type="entry name" value="G_PROTEIN_RECEP_F2_4"/>
    <property type="match status" value="1"/>
</dbReference>
<feature type="transmembrane region" description="Helical" evidence="13">
    <location>
        <begin position="707"/>
        <end position="728"/>
    </location>
</feature>
<dbReference type="GO" id="GO:0005886">
    <property type="term" value="C:plasma membrane"/>
    <property type="evidence" value="ECO:0007669"/>
    <property type="project" value="UniProtKB-SubCell"/>
</dbReference>
<keyword evidence="11" id="KW-0807">Transducer</keyword>
<evidence type="ECO:0000256" key="3">
    <source>
        <dbReference type="ARBA" id="ARBA00022692"/>
    </source>
</evidence>
<feature type="chain" id="PRO_5043349997" evidence="14">
    <location>
        <begin position="25"/>
        <end position="909"/>
    </location>
</feature>
<dbReference type="PANTHER" id="PTHR12011">
    <property type="entry name" value="ADHESION G-PROTEIN COUPLED RECEPTOR"/>
    <property type="match status" value="1"/>
</dbReference>
<dbReference type="PRINTS" id="PR00249">
    <property type="entry name" value="GPCRSECRETIN"/>
</dbReference>
<evidence type="ECO:0000256" key="14">
    <source>
        <dbReference type="SAM" id="SignalP"/>
    </source>
</evidence>
<feature type="domain" description="G-protein coupled receptors family 2 profile 1" evidence="16">
    <location>
        <begin position="201"/>
        <end position="261"/>
    </location>
</feature>
<organism evidence="18 19">
    <name type="scientific">Oedothorax gibbosus</name>
    <dbReference type="NCBI Taxonomy" id="931172"/>
    <lineage>
        <taxon>Eukaryota</taxon>
        <taxon>Metazoa</taxon>
        <taxon>Ecdysozoa</taxon>
        <taxon>Arthropoda</taxon>
        <taxon>Chelicerata</taxon>
        <taxon>Arachnida</taxon>
        <taxon>Araneae</taxon>
        <taxon>Araneomorphae</taxon>
        <taxon>Entelegynae</taxon>
        <taxon>Araneoidea</taxon>
        <taxon>Linyphiidae</taxon>
        <taxon>Erigoninae</taxon>
        <taxon>Oedothorax</taxon>
    </lineage>
</organism>
<feature type="transmembrane region" description="Helical" evidence="13">
    <location>
        <begin position="559"/>
        <end position="586"/>
    </location>
</feature>
<protein>
    <submittedName>
        <fullName evidence="18">Uncharacterized protein</fullName>
    </submittedName>
</protein>
<evidence type="ECO:0000256" key="2">
    <source>
        <dbReference type="ARBA" id="ARBA00007343"/>
    </source>
</evidence>
<feature type="transmembrane region" description="Helical" evidence="13">
    <location>
        <begin position="598"/>
        <end position="617"/>
    </location>
</feature>
<evidence type="ECO:0000256" key="12">
    <source>
        <dbReference type="SAM" id="MobiDB-lite"/>
    </source>
</evidence>
<dbReference type="Pfam" id="PF00002">
    <property type="entry name" value="7tm_2"/>
    <property type="match status" value="1"/>
</dbReference>
<evidence type="ECO:0000256" key="8">
    <source>
        <dbReference type="ARBA" id="ARBA00023157"/>
    </source>
</evidence>
<comment type="subcellular location">
    <subcellularLocation>
        <location evidence="1">Membrane</location>
        <topology evidence="1">Multi-pass membrane protein</topology>
    </subcellularLocation>
</comment>
<feature type="transmembrane region" description="Helical" evidence="13">
    <location>
        <begin position="748"/>
        <end position="770"/>
    </location>
</feature>
<dbReference type="Gene3D" id="1.20.1070.10">
    <property type="entry name" value="Rhodopsin 7-helix transmembrane proteins"/>
    <property type="match status" value="1"/>
</dbReference>
<evidence type="ECO:0000259" key="16">
    <source>
        <dbReference type="PROSITE" id="PS50227"/>
    </source>
</evidence>
<feature type="transmembrane region" description="Helical" evidence="13">
    <location>
        <begin position="637"/>
        <end position="660"/>
    </location>
</feature>
<feature type="region of interest" description="Disordered" evidence="12">
    <location>
        <begin position="163"/>
        <end position="201"/>
    </location>
</feature>
<dbReference type="PROSITE" id="PS50227">
    <property type="entry name" value="G_PROTEIN_RECEP_F2_3"/>
    <property type="match status" value="1"/>
</dbReference>
<evidence type="ECO:0000256" key="1">
    <source>
        <dbReference type="ARBA" id="ARBA00004141"/>
    </source>
</evidence>
<evidence type="ECO:0000256" key="9">
    <source>
        <dbReference type="ARBA" id="ARBA00023170"/>
    </source>
</evidence>
<dbReference type="InterPro" id="IPR000203">
    <property type="entry name" value="GPS"/>
</dbReference>
<reference evidence="18 19" key="1">
    <citation type="journal article" date="2022" name="Nat. Ecol. Evol.">
        <title>A masculinizing supergene underlies an exaggerated male reproductive morph in a spider.</title>
        <authorList>
            <person name="Hendrickx F."/>
            <person name="De Corte Z."/>
            <person name="Sonet G."/>
            <person name="Van Belleghem S.M."/>
            <person name="Kostlbacher S."/>
            <person name="Vangestel C."/>
        </authorList>
    </citation>
    <scope>NUCLEOTIDE SEQUENCE [LARGE SCALE GENOMIC DNA]</scope>
    <source>
        <strain evidence="18">W744_W776</strain>
    </source>
</reference>
<comment type="caution">
    <text evidence="18">The sequence shown here is derived from an EMBL/GenBank/DDBJ whole genome shotgun (WGS) entry which is preliminary data.</text>
</comment>
<dbReference type="AlphaFoldDB" id="A0AAV6VEU8"/>
<dbReference type="Gene3D" id="4.10.1240.10">
    <property type="entry name" value="GPCR, family 2, extracellular hormone receptor domain"/>
    <property type="match status" value="1"/>
</dbReference>
<accession>A0AAV6VEU8</accession>
<feature type="transmembrane region" description="Helical" evidence="13">
    <location>
        <begin position="669"/>
        <end position="687"/>
    </location>
</feature>
<feature type="domain" description="G-protein coupled receptors family 2 profile 2" evidence="17">
    <location>
        <begin position="559"/>
        <end position="800"/>
    </location>
</feature>
<keyword evidence="3 13" id="KW-0812">Transmembrane</keyword>
<evidence type="ECO:0000256" key="13">
    <source>
        <dbReference type="SAM" id="Phobius"/>
    </source>
</evidence>
<feature type="region of interest" description="Disordered" evidence="12">
    <location>
        <begin position="207"/>
        <end position="226"/>
    </location>
</feature>
<dbReference type="SMART" id="SM00008">
    <property type="entry name" value="HormR"/>
    <property type="match status" value="1"/>
</dbReference>
<evidence type="ECO:0000256" key="5">
    <source>
        <dbReference type="ARBA" id="ARBA00022989"/>
    </source>
</evidence>
<dbReference type="Pfam" id="PF01825">
    <property type="entry name" value="GPS"/>
    <property type="match status" value="1"/>
</dbReference>
<dbReference type="PROSITE" id="PS50221">
    <property type="entry name" value="GAIN_B"/>
    <property type="match status" value="1"/>
</dbReference>
<gene>
    <name evidence="18" type="ORF">JTE90_002370</name>
</gene>
<evidence type="ECO:0000256" key="7">
    <source>
        <dbReference type="ARBA" id="ARBA00023136"/>
    </source>
</evidence>
<keyword evidence="7 13" id="KW-0472">Membrane</keyword>
<keyword evidence="5 13" id="KW-1133">Transmembrane helix</keyword>
<proteinExistence type="inferred from homology"/>
<keyword evidence="9" id="KW-0675">Receptor</keyword>
<evidence type="ECO:0000259" key="15">
    <source>
        <dbReference type="PROSITE" id="PS50221"/>
    </source>
</evidence>
<evidence type="ECO:0000256" key="4">
    <source>
        <dbReference type="ARBA" id="ARBA00022729"/>
    </source>
</evidence>
<keyword evidence="8" id="KW-1015">Disulfide bond</keyword>
<feature type="compositionally biased region" description="Low complexity" evidence="12">
    <location>
        <begin position="163"/>
        <end position="200"/>
    </location>
</feature>
<evidence type="ECO:0000259" key="17">
    <source>
        <dbReference type="PROSITE" id="PS50261"/>
    </source>
</evidence>
<keyword evidence="10" id="KW-0325">Glycoprotein</keyword>
<dbReference type="InterPro" id="IPR017981">
    <property type="entry name" value="GPCR_2-like_7TM"/>
</dbReference>
<dbReference type="SMART" id="SM00303">
    <property type="entry name" value="GPS"/>
    <property type="match status" value="1"/>
</dbReference>
<dbReference type="Proteomes" id="UP000827092">
    <property type="component" value="Unassembled WGS sequence"/>
</dbReference>
<dbReference type="InterPro" id="IPR057244">
    <property type="entry name" value="GAIN_B"/>
</dbReference>
<keyword evidence="4 14" id="KW-0732">Signal</keyword>
<evidence type="ECO:0000256" key="11">
    <source>
        <dbReference type="ARBA" id="ARBA00023224"/>
    </source>
</evidence>
<dbReference type="InterPro" id="IPR000832">
    <property type="entry name" value="GPCR_2_secretin-like"/>
</dbReference>
<feature type="signal peptide" evidence="14">
    <location>
        <begin position="1"/>
        <end position="24"/>
    </location>
</feature>
<evidence type="ECO:0000313" key="18">
    <source>
        <dbReference type="EMBL" id="KAG8194163.1"/>
    </source>
</evidence>
<dbReference type="FunFam" id="1.20.1070.10:FF:000058">
    <property type="entry name" value="Adhesion G protein-coupled receptor F5"/>
    <property type="match status" value="1"/>
</dbReference>
<dbReference type="InterPro" id="IPR036445">
    <property type="entry name" value="GPCR_2_extracell_dom_sf"/>
</dbReference>
<dbReference type="SUPFAM" id="SSF81321">
    <property type="entry name" value="Family A G protein-coupled receptor-like"/>
    <property type="match status" value="1"/>
</dbReference>
<feature type="region of interest" description="Disordered" evidence="12">
    <location>
        <begin position="816"/>
        <end position="851"/>
    </location>
</feature>
<dbReference type="EMBL" id="JAFNEN010000107">
    <property type="protein sequence ID" value="KAG8194163.1"/>
    <property type="molecule type" value="Genomic_DNA"/>
</dbReference>